<dbReference type="InterPro" id="IPR011650">
    <property type="entry name" value="Peptidase_M20_dimer"/>
</dbReference>
<reference evidence="6 7" key="1">
    <citation type="submission" date="2020-08" db="EMBL/GenBank/DDBJ databases">
        <title>Genome public.</title>
        <authorList>
            <person name="Liu C."/>
            <person name="Sun Q."/>
        </authorList>
    </citation>
    <scope>NUCLEOTIDE SEQUENCE [LARGE SCALE GENOMIC DNA]</scope>
    <source>
        <strain evidence="6 7">BX10</strain>
    </source>
</reference>
<dbReference type="InterPro" id="IPR002933">
    <property type="entry name" value="Peptidase_M20"/>
</dbReference>
<comment type="cofactor">
    <cofactor evidence="1">
        <name>Zn(2+)</name>
        <dbReference type="ChEBI" id="CHEBI:29105"/>
    </cofactor>
</comment>
<dbReference type="Gene3D" id="3.40.630.10">
    <property type="entry name" value="Zn peptidases"/>
    <property type="match status" value="1"/>
</dbReference>
<evidence type="ECO:0000256" key="2">
    <source>
        <dbReference type="ARBA" id="ARBA00022723"/>
    </source>
</evidence>
<evidence type="ECO:0000259" key="5">
    <source>
        <dbReference type="Pfam" id="PF07687"/>
    </source>
</evidence>
<proteinExistence type="predicted"/>
<keyword evidence="3" id="KW-0378">Hydrolase</keyword>
<keyword evidence="7" id="KW-1185">Reference proteome</keyword>
<keyword evidence="2" id="KW-0479">Metal-binding</keyword>
<dbReference type="SUPFAM" id="SSF53187">
    <property type="entry name" value="Zn-dependent exopeptidases"/>
    <property type="match status" value="1"/>
</dbReference>
<dbReference type="InterPro" id="IPR050072">
    <property type="entry name" value="Peptidase_M20A"/>
</dbReference>
<dbReference type="Pfam" id="PF07687">
    <property type="entry name" value="M20_dimer"/>
    <property type="match status" value="1"/>
</dbReference>
<dbReference type="PANTHER" id="PTHR43808">
    <property type="entry name" value="ACETYLORNITHINE DEACETYLASE"/>
    <property type="match status" value="1"/>
</dbReference>
<feature type="domain" description="Peptidase M20 dimerisation" evidence="5">
    <location>
        <begin position="200"/>
        <end position="297"/>
    </location>
</feature>
<dbReference type="Pfam" id="PF01546">
    <property type="entry name" value="Peptidase_M20"/>
    <property type="match status" value="1"/>
</dbReference>
<evidence type="ECO:0000256" key="1">
    <source>
        <dbReference type="ARBA" id="ARBA00001947"/>
    </source>
</evidence>
<evidence type="ECO:0000256" key="4">
    <source>
        <dbReference type="ARBA" id="ARBA00022833"/>
    </source>
</evidence>
<evidence type="ECO:0000313" key="7">
    <source>
        <dbReference type="Proteomes" id="UP000647491"/>
    </source>
</evidence>
<dbReference type="PANTHER" id="PTHR43808:SF17">
    <property type="entry name" value="PEPTIDASE M20"/>
    <property type="match status" value="1"/>
</dbReference>
<dbReference type="SUPFAM" id="SSF55031">
    <property type="entry name" value="Bacterial exopeptidase dimerisation domain"/>
    <property type="match status" value="1"/>
</dbReference>
<sequence length="424" mass="45590">MYQVSDHTRSQFEKMLGLASVKEALAFIEANQPEAIEEQKELVLIEAPTGHEENRAKVFAEKFKALGLEDVHTDRGGNVIGIRRGTGKGPKVLIEGHMDTVFPFGTVKGVEEKDGFLYAPGIGDDTRALAMLLCLIRTLNKTGIQTAGDIVFVGTTREEGMGGLGGMKDFLADNDDIDISLSLDNNDMSLLVFEATGGETYEVNFYGIGGHAFGCFGKMAQPVHAAARAVAKIADFVVPSDPKTSFCVSNFHGGNDAGVHAIAPKATIKFNFRSNSQEELAKLRTNIFNAIEEACQEETAKWGQDTITWDKKLISSVPGGTQDMHAPLVETAYMGLSHLGVEPVIHRGGCTNANVAVAKGLPALCMGRAYAPDENSKNIMNHSIHEKFPITGSYKAIQQAFMVLMMAAGIDGEFDSITGIGAEK</sequence>
<dbReference type="EMBL" id="JACRTJ010000001">
    <property type="protein sequence ID" value="MBC8597687.1"/>
    <property type="molecule type" value="Genomic_DNA"/>
</dbReference>
<dbReference type="InterPro" id="IPR036264">
    <property type="entry name" value="Bact_exopeptidase_dim_dom"/>
</dbReference>
<evidence type="ECO:0000256" key="3">
    <source>
        <dbReference type="ARBA" id="ARBA00022801"/>
    </source>
</evidence>
<evidence type="ECO:0000313" key="6">
    <source>
        <dbReference type="EMBL" id="MBC8597687.1"/>
    </source>
</evidence>
<accession>A0ABR7NQN7</accession>
<organism evidence="6 7">
    <name type="scientific">Enterocloster hominis</name>
    <name type="common">ex Liu et al. 2021</name>
    <dbReference type="NCBI Taxonomy" id="2763663"/>
    <lineage>
        <taxon>Bacteria</taxon>
        <taxon>Bacillati</taxon>
        <taxon>Bacillota</taxon>
        <taxon>Clostridia</taxon>
        <taxon>Lachnospirales</taxon>
        <taxon>Lachnospiraceae</taxon>
        <taxon>Enterocloster</taxon>
    </lineage>
</organism>
<gene>
    <name evidence="6" type="ORF">H8708_00295</name>
</gene>
<comment type="caution">
    <text evidence="6">The sequence shown here is derived from an EMBL/GenBank/DDBJ whole genome shotgun (WGS) entry which is preliminary data.</text>
</comment>
<dbReference type="RefSeq" id="WP_158358017.1">
    <property type="nucleotide sequence ID" value="NZ_JACRTJ010000001.1"/>
</dbReference>
<dbReference type="InterPro" id="IPR001261">
    <property type="entry name" value="ArgE/DapE_CS"/>
</dbReference>
<name>A0ABR7NQN7_9FIRM</name>
<dbReference type="Proteomes" id="UP000647491">
    <property type="component" value="Unassembled WGS sequence"/>
</dbReference>
<dbReference type="Gene3D" id="3.30.70.360">
    <property type="match status" value="1"/>
</dbReference>
<protein>
    <submittedName>
        <fullName evidence="6">M20/M25/M40 family metallo-hydrolase</fullName>
    </submittedName>
</protein>
<dbReference type="PROSITE" id="PS00758">
    <property type="entry name" value="ARGE_DAPE_CPG2_1"/>
    <property type="match status" value="1"/>
</dbReference>
<keyword evidence="4" id="KW-0862">Zinc</keyword>